<feature type="domain" description="SnoaL-like" evidence="1">
    <location>
        <begin position="22"/>
        <end position="111"/>
    </location>
</feature>
<accession>A0A545U8A9</accession>
<dbReference type="Pfam" id="PF13474">
    <property type="entry name" value="SnoaL_3"/>
    <property type="match status" value="1"/>
</dbReference>
<dbReference type="Proteomes" id="UP000319732">
    <property type="component" value="Unassembled WGS sequence"/>
</dbReference>
<feature type="domain" description="SnoaL-like" evidence="2">
    <location>
        <begin position="141"/>
        <end position="262"/>
    </location>
</feature>
<dbReference type="InterPro" id="IPR032710">
    <property type="entry name" value="NTF2-like_dom_sf"/>
</dbReference>
<evidence type="ECO:0000313" key="4">
    <source>
        <dbReference type="Proteomes" id="UP000319732"/>
    </source>
</evidence>
<reference evidence="3 4" key="1">
    <citation type="submission" date="2019-06" db="EMBL/GenBank/DDBJ databases">
        <title>Whole genome sequence for Cellvibrionaceae sp. R142.</title>
        <authorList>
            <person name="Wang G."/>
        </authorList>
    </citation>
    <scope>NUCLEOTIDE SEQUENCE [LARGE SCALE GENOMIC DNA]</scope>
    <source>
        <strain evidence="3 4">R142</strain>
    </source>
</reference>
<sequence>MQICTGLGGWTMADFSKIEDKVRAVFDAYTARDATAFLKLLHPDFSFTSPYDDAIDKDAFMERCWPGNHPVMDHRVEHIHTKGEVAFVLYELETKAGETFRNVERLTFRDSLLHDVEVFFGNPPAGHGRWQSDDIRAAAAVRKLIEERYQAIRAKDAEAATAPLVEDVIVFDVLDPLRHTRIEDVRRRGQEWFDGFDGPVSVELNDLVVSADGDTAFAYSLNRYSGNFQAGGSTDMWVRHTSCYRLREEGWRLVHEHLSVPFDPQTGSWSLNAQP</sequence>
<gene>
    <name evidence="3" type="ORF">FKG94_02005</name>
</gene>
<protein>
    <submittedName>
        <fullName evidence="3">DUF4440 domain-containing protein</fullName>
    </submittedName>
</protein>
<dbReference type="OrthoDB" id="9812295at2"/>
<proteinExistence type="predicted"/>
<keyword evidence="4" id="KW-1185">Reference proteome</keyword>
<evidence type="ECO:0000259" key="2">
    <source>
        <dbReference type="Pfam" id="PF13474"/>
    </source>
</evidence>
<dbReference type="Pfam" id="PF12680">
    <property type="entry name" value="SnoaL_2"/>
    <property type="match status" value="1"/>
</dbReference>
<evidence type="ECO:0000313" key="3">
    <source>
        <dbReference type="EMBL" id="TQV85643.1"/>
    </source>
</evidence>
<evidence type="ECO:0000259" key="1">
    <source>
        <dbReference type="Pfam" id="PF12680"/>
    </source>
</evidence>
<dbReference type="EMBL" id="VHSG01000003">
    <property type="protein sequence ID" value="TQV85643.1"/>
    <property type="molecule type" value="Genomic_DNA"/>
</dbReference>
<name>A0A545U8A9_9GAMM</name>
<comment type="caution">
    <text evidence="3">The sequence shown here is derived from an EMBL/GenBank/DDBJ whole genome shotgun (WGS) entry which is preliminary data.</text>
</comment>
<dbReference type="RefSeq" id="WP_142902494.1">
    <property type="nucleotide sequence ID" value="NZ_ML660087.1"/>
</dbReference>
<dbReference type="InterPro" id="IPR037401">
    <property type="entry name" value="SnoaL-like"/>
</dbReference>
<dbReference type="Gene3D" id="3.10.450.50">
    <property type="match status" value="2"/>
</dbReference>
<dbReference type="SUPFAM" id="SSF54427">
    <property type="entry name" value="NTF2-like"/>
    <property type="match status" value="2"/>
</dbReference>
<dbReference type="AlphaFoldDB" id="A0A545U8A9"/>
<organism evidence="3 4">
    <name type="scientific">Exilibacterium tricleocarpae</name>
    <dbReference type="NCBI Taxonomy" id="2591008"/>
    <lineage>
        <taxon>Bacteria</taxon>
        <taxon>Pseudomonadati</taxon>
        <taxon>Pseudomonadota</taxon>
        <taxon>Gammaproteobacteria</taxon>
        <taxon>Cellvibrionales</taxon>
        <taxon>Cellvibrionaceae</taxon>
        <taxon>Exilibacterium</taxon>
    </lineage>
</organism>